<accession>A0ABV0UQP7</accession>
<sequence>MGRTCKLHAERPLAGNQTKDLAARQQCYQLNTVNLVGFRTSSAEKEVNLPRFNVMEKALMEAAAPSS</sequence>
<dbReference type="Proteomes" id="UP001482620">
    <property type="component" value="Unassembled WGS sequence"/>
</dbReference>
<dbReference type="EMBL" id="JAHRIQ010079575">
    <property type="protein sequence ID" value="MEQ2246463.1"/>
    <property type="molecule type" value="Genomic_DNA"/>
</dbReference>
<gene>
    <name evidence="1" type="ORF">ILYODFUR_038728</name>
</gene>
<comment type="caution">
    <text evidence="1">The sequence shown here is derived from an EMBL/GenBank/DDBJ whole genome shotgun (WGS) entry which is preliminary data.</text>
</comment>
<proteinExistence type="predicted"/>
<evidence type="ECO:0000313" key="1">
    <source>
        <dbReference type="EMBL" id="MEQ2246463.1"/>
    </source>
</evidence>
<protein>
    <submittedName>
        <fullName evidence="1">Uncharacterized protein</fullName>
    </submittedName>
</protein>
<evidence type="ECO:0000313" key="2">
    <source>
        <dbReference type="Proteomes" id="UP001482620"/>
    </source>
</evidence>
<keyword evidence="2" id="KW-1185">Reference proteome</keyword>
<organism evidence="1 2">
    <name type="scientific">Ilyodon furcidens</name>
    <name type="common">goldbreast splitfin</name>
    <dbReference type="NCBI Taxonomy" id="33524"/>
    <lineage>
        <taxon>Eukaryota</taxon>
        <taxon>Metazoa</taxon>
        <taxon>Chordata</taxon>
        <taxon>Craniata</taxon>
        <taxon>Vertebrata</taxon>
        <taxon>Euteleostomi</taxon>
        <taxon>Actinopterygii</taxon>
        <taxon>Neopterygii</taxon>
        <taxon>Teleostei</taxon>
        <taxon>Neoteleostei</taxon>
        <taxon>Acanthomorphata</taxon>
        <taxon>Ovalentaria</taxon>
        <taxon>Atherinomorphae</taxon>
        <taxon>Cyprinodontiformes</taxon>
        <taxon>Goodeidae</taxon>
        <taxon>Ilyodon</taxon>
    </lineage>
</organism>
<name>A0ABV0UQP7_9TELE</name>
<reference evidence="1 2" key="1">
    <citation type="submission" date="2021-06" db="EMBL/GenBank/DDBJ databases">
        <authorList>
            <person name="Palmer J.M."/>
        </authorList>
    </citation>
    <scope>NUCLEOTIDE SEQUENCE [LARGE SCALE GENOMIC DNA]</scope>
    <source>
        <strain evidence="2">if_2019</strain>
        <tissue evidence="1">Muscle</tissue>
    </source>
</reference>